<evidence type="ECO:0000256" key="4">
    <source>
        <dbReference type="ARBA" id="ARBA00023002"/>
    </source>
</evidence>
<dbReference type="GO" id="GO:0004497">
    <property type="term" value="F:monooxygenase activity"/>
    <property type="evidence" value="ECO:0007669"/>
    <property type="project" value="UniProtKB-KW"/>
</dbReference>
<dbReference type="AlphaFoldDB" id="A0AAP0IYC0"/>
<keyword evidence="6" id="KW-0503">Monooxygenase</keyword>
<name>A0AAP0IYC0_9MAGN</name>
<comment type="similarity">
    <text evidence="1">Belongs to the cytochrome P450 family.</text>
</comment>
<evidence type="ECO:0000313" key="9">
    <source>
        <dbReference type="Proteomes" id="UP001417504"/>
    </source>
</evidence>
<keyword evidence="2" id="KW-0349">Heme</keyword>
<keyword evidence="5" id="KW-0408">Iron</keyword>
<evidence type="ECO:0000256" key="3">
    <source>
        <dbReference type="ARBA" id="ARBA00022723"/>
    </source>
</evidence>
<evidence type="ECO:0000256" key="1">
    <source>
        <dbReference type="ARBA" id="ARBA00010617"/>
    </source>
</evidence>
<dbReference type="EMBL" id="JBBNAE010000005">
    <property type="protein sequence ID" value="KAK9123641.1"/>
    <property type="molecule type" value="Genomic_DNA"/>
</dbReference>
<evidence type="ECO:0000256" key="2">
    <source>
        <dbReference type="ARBA" id="ARBA00022617"/>
    </source>
</evidence>
<evidence type="ECO:0008006" key="10">
    <source>
        <dbReference type="Google" id="ProtNLM"/>
    </source>
</evidence>
<dbReference type="PANTHER" id="PTHR47953">
    <property type="entry name" value="OS08G0105600 PROTEIN"/>
    <property type="match status" value="1"/>
</dbReference>
<evidence type="ECO:0000256" key="6">
    <source>
        <dbReference type="ARBA" id="ARBA00023033"/>
    </source>
</evidence>
<dbReference type="PANTHER" id="PTHR47953:SF5">
    <property type="entry name" value="CYTOCHROME P450 71AV8-LIKE"/>
    <property type="match status" value="1"/>
</dbReference>
<dbReference type="GO" id="GO:0005506">
    <property type="term" value="F:iron ion binding"/>
    <property type="evidence" value="ECO:0007669"/>
    <property type="project" value="InterPro"/>
</dbReference>
<sequence length="78" mass="8849">MGNSIDFKGQDYEFIPYGCGRRICLGMSLGVATVEYALANLVYWFDWEQPRDIASKDGEDDVREDYANSRGIMVTLTN</sequence>
<accession>A0AAP0IYC0</accession>
<dbReference type="InterPro" id="IPR001128">
    <property type="entry name" value="Cyt_P450"/>
</dbReference>
<reference evidence="7 9" key="1">
    <citation type="submission" date="2024-01" db="EMBL/GenBank/DDBJ databases">
        <title>Genome assemblies of Stephania.</title>
        <authorList>
            <person name="Yang L."/>
        </authorList>
    </citation>
    <scope>NUCLEOTIDE SEQUENCE [LARGE SCALE GENOMIC DNA]</scope>
    <source>
        <strain evidence="7">QJT</strain>
        <tissue evidence="7">Leaf</tissue>
    </source>
</reference>
<evidence type="ECO:0000313" key="7">
    <source>
        <dbReference type="EMBL" id="KAK9123635.1"/>
    </source>
</evidence>
<dbReference type="InterPro" id="IPR052306">
    <property type="entry name" value="CYP450_71D"/>
</dbReference>
<comment type="caution">
    <text evidence="7">The sequence shown here is derived from an EMBL/GenBank/DDBJ whole genome shotgun (WGS) entry which is preliminary data.</text>
</comment>
<evidence type="ECO:0000313" key="8">
    <source>
        <dbReference type="EMBL" id="KAK9123641.1"/>
    </source>
</evidence>
<dbReference type="GO" id="GO:0044550">
    <property type="term" value="P:secondary metabolite biosynthetic process"/>
    <property type="evidence" value="ECO:0007669"/>
    <property type="project" value="UniProtKB-ARBA"/>
</dbReference>
<keyword evidence="4" id="KW-0560">Oxidoreductase</keyword>
<gene>
    <name evidence="7" type="ORF">Sjap_013237</name>
    <name evidence="8" type="ORF">Sjap_013243</name>
</gene>
<dbReference type="Pfam" id="PF00067">
    <property type="entry name" value="p450"/>
    <property type="match status" value="1"/>
</dbReference>
<dbReference type="InterPro" id="IPR036396">
    <property type="entry name" value="Cyt_P450_sf"/>
</dbReference>
<protein>
    <recommendedName>
        <fullName evidence="10">Cytochrome P450</fullName>
    </recommendedName>
</protein>
<evidence type="ECO:0000256" key="5">
    <source>
        <dbReference type="ARBA" id="ARBA00023004"/>
    </source>
</evidence>
<keyword evidence="3" id="KW-0479">Metal-binding</keyword>
<dbReference type="GO" id="GO:0016705">
    <property type="term" value="F:oxidoreductase activity, acting on paired donors, with incorporation or reduction of molecular oxygen"/>
    <property type="evidence" value="ECO:0007669"/>
    <property type="project" value="InterPro"/>
</dbReference>
<dbReference type="EMBL" id="JBBNAE010000005">
    <property type="protein sequence ID" value="KAK9123635.1"/>
    <property type="molecule type" value="Genomic_DNA"/>
</dbReference>
<dbReference type="SUPFAM" id="SSF48264">
    <property type="entry name" value="Cytochrome P450"/>
    <property type="match status" value="1"/>
</dbReference>
<organism evidence="7 9">
    <name type="scientific">Stephania japonica</name>
    <dbReference type="NCBI Taxonomy" id="461633"/>
    <lineage>
        <taxon>Eukaryota</taxon>
        <taxon>Viridiplantae</taxon>
        <taxon>Streptophyta</taxon>
        <taxon>Embryophyta</taxon>
        <taxon>Tracheophyta</taxon>
        <taxon>Spermatophyta</taxon>
        <taxon>Magnoliopsida</taxon>
        <taxon>Ranunculales</taxon>
        <taxon>Menispermaceae</taxon>
        <taxon>Menispermoideae</taxon>
        <taxon>Cissampelideae</taxon>
        <taxon>Stephania</taxon>
    </lineage>
</organism>
<dbReference type="Gene3D" id="1.10.630.10">
    <property type="entry name" value="Cytochrome P450"/>
    <property type="match status" value="1"/>
</dbReference>
<keyword evidence="9" id="KW-1185">Reference proteome</keyword>
<dbReference type="Proteomes" id="UP001417504">
    <property type="component" value="Unassembled WGS sequence"/>
</dbReference>
<dbReference type="GO" id="GO:0020037">
    <property type="term" value="F:heme binding"/>
    <property type="evidence" value="ECO:0007669"/>
    <property type="project" value="InterPro"/>
</dbReference>
<proteinExistence type="inferred from homology"/>